<dbReference type="Proteomes" id="UP000321224">
    <property type="component" value="Unassembled WGS sequence"/>
</dbReference>
<reference evidence="1 4" key="2">
    <citation type="submission" date="2019-07" db="EMBL/GenBank/DDBJ databases">
        <title>Whole genome shotgun sequence of Myxococcus virescens NBRC 100334.</title>
        <authorList>
            <person name="Hosoyama A."/>
            <person name="Uohara A."/>
            <person name="Ohji S."/>
            <person name="Ichikawa N."/>
        </authorList>
    </citation>
    <scope>NUCLEOTIDE SEQUENCE [LARGE SCALE GENOMIC DNA]</scope>
    <source>
        <strain evidence="1 4">NBRC 100334</strain>
    </source>
</reference>
<evidence type="ECO:0000313" key="3">
    <source>
        <dbReference type="Proteomes" id="UP000198717"/>
    </source>
</evidence>
<evidence type="ECO:0000313" key="2">
    <source>
        <dbReference type="EMBL" id="SDF30200.1"/>
    </source>
</evidence>
<name>A0A511HN90_9BACT</name>
<reference evidence="2 3" key="1">
    <citation type="submission" date="2016-10" db="EMBL/GenBank/DDBJ databases">
        <authorList>
            <person name="Varghese N."/>
            <person name="Submissions S."/>
        </authorList>
    </citation>
    <scope>NUCLEOTIDE SEQUENCE [LARGE SCALE GENOMIC DNA]</scope>
    <source>
        <strain evidence="2 3">DSM 2260</strain>
    </source>
</reference>
<evidence type="ECO:0000313" key="4">
    <source>
        <dbReference type="Proteomes" id="UP000321224"/>
    </source>
</evidence>
<evidence type="ECO:0000313" key="1">
    <source>
        <dbReference type="EMBL" id="GEL75047.1"/>
    </source>
</evidence>
<gene>
    <name evidence="1" type="ORF">MVI01_68310</name>
    <name evidence="2" type="ORF">SAMN04488504_12914</name>
</gene>
<proteinExistence type="predicted"/>
<dbReference type="EMBL" id="FNAJ01000029">
    <property type="protein sequence ID" value="SDF30200.1"/>
    <property type="molecule type" value="Genomic_DNA"/>
</dbReference>
<dbReference type="Proteomes" id="UP000198717">
    <property type="component" value="Unassembled WGS sequence"/>
</dbReference>
<keyword evidence="3" id="KW-1185">Reference proteome</keyword>
<accession>A0A511HN90</accession>
<dbReference type="AlphaFoldDB" id="A0A511HN90"/>
<sequence length="93" mass="9622">MRCEEKCNPGSSLCEAGYQCAPDGLCVRECSGTPVSVGEDCENSLDCAPCSVCLSSGAALRCRQPCRLDRDCPGGAPGACEQVGDTKACRLSL</sequence>
<protein>
    <submittedName>
        <fullName evidence="1">Uncharacterized protein</fullName>
    </submittedName>
</protein>
<dbReference type="EMBL" id="BJVY01000059">
    <property type="protein sequence ID" value="GEL75047.1"/>
    <property type="molecule type" value="Genomic_DNA"/>
</dbReference>
<organism evidence="1 4">
    <name type="scientific">Myxococcus virescens</name>
    <dbReference type="NCBI Taxonomy" id="83456"/>
    <lineage>
        <taxon>Bacteria</taxon>
        <taxon>Pseudomonadati</taxon>
        <taxon>Myxococcota</taxon>
        <taxon>Myxococcia</taxon>
        <taxon>Myxococcales</taxon>
        <taxon>Cystobacterineae</taxon>
        <taxon>Myxococcaceae</taxon>
        <taxon>Myxococcus</taxon>
    </lineage>
</organism>
<comment type="caution">
    <text evidence="1">The sequence shown here is derived from an EMBL/GenBank/DDBJ whole genome shotgun (WGS) entry which is preliminary data.</text>
</comment>